<reference evidence="4" key="1">
    <citation type="submission" date="2024-05" db="EMBL/GenBank/DDBJ databases">
        <authorList>
            <person name="Cai S.Y."/>
            <person name="Jin L.M."/>
            <person name="Li H.R."/>
        </authorList>
    </citation>
    <scope>NUCLEOTIDE SEQUENCE</scope>
    <source>
        <strain evidence="4">A5-74</strain>
    </source>
</reference>
<dbReference type="PANTHER" id="PTHR43681:SF1">
    <property type="entry name" value="SARCALUMENIN"/>
    <property type="match status" value="1"/>
</dbReference>
<dbReference type="PANTHER" id="PTHR43681">
    <property type="entry name" value="TRANSMEMBRANE GTPASE FZO"/>
    <property type="match status" value="1"/>
</dbReference>
<dbReference type="InterPro" id="IPR027417">
    <property type="entry name" value="P-loop_NTPase"/>
</dbReference>
<protein>
    <submittedName>
        <fullName evidence="4">Dynamin family protein</fullName>
    </submittedName>
</protein>
<dbReference type="Pfam" id="PF00350">
    <property type="entry name" value="Dynamin_N"/>
    <property type="match status" value="1"/>
</dbReference>
<keyword evidence="2" id="KW-0812">Transmembrane</keyword>
<dbReference type="InterPro" id="IPR051943">
    <property type="entry name" value="TRAFAC_Dynamin-like_GTPase"/>
</dbReference>
<proteinExistence type="predicted"/>
<accession>A0AAU8DTL1</accession>
<sequence length="763" mass="80681">MTSPPPALPQAIRQWREQAVAWVRPRDAETAAVLASARRPAGIPRVVVVGETNRGKSSLVNALLGVPNLSPVDAGLATSTYLQISRAADGAPPARAIAHFGPGMADISFPIAELHGWATMGASVEADRDLPPPRWIELAVPSALLDAVVLLDTPGVGGLVPGHADLAAEAAAGATALLFVVDASAPFSQGEIGFLQSVTDRVDAVHFVVTKTDSYRGWREIVAADQQLLARYVPRFTDAPFHPVSSTLAVAADAQPDARIAQVVRAQSGIEELRSVLTQEVSGRAALLADANLIRTAVTVLAGELVRLETERRTLTSGAEQVEHLRLRKEELLERRRTGGGRSWQVILRAQIQRARVDLTHETAREVREALNLFRGAIDAADADQLRQLPFHIDAYAQSMTARAHRRLLEAMNQIVNSVLADLFTPTELATLAGHLATRPYEPLVTRGPERTKNADDTIMSFAGGGIGLTLGSLVRMGAGAVLPAAFGVVLLPVSLALGGAAAFFMVRSRRRVQDKAHLKQWLMEVLSEAKAQIDQNIAEQFIEADEQLTLALDDVLTKQVSAIDTEIRDVDSALKLDATERAARTRALVDRGKSGATLVGAGEELIRRVQRTPGVGAVMLGAGALGAVGTQPVPQPAAGPNPGVRTSPRSSAPPEPDPAVTQPTPIRSTPAPVRPVPGSMPRAPFPTGPTVTRTPIIPTGSTLAAIAGRGRSRPDADPSAPSSPVQTGPVAERDVDRTGRIPEVAADDSPTGPRSLWVPPGP</sequence>
<gene>
    <name evidence="4" type="ORF">ABLG96_02265</name>
</gene>
<keyword evidence="2" id="KW-1133">Transmembrane helix</keyword>
<dbReference type="InterPro" id="IPR045063">
    <property type="entry name" value="Dynamin_N"/>
</dbReference>
<feature type="domain" description="Dynamin N-terminal" evidence="3">
    <location>
        <begin position="46"/>
        <end position="210"/>
    </location>
</feature>
<evidence type="ECO:0000313" key="4">
    <source>
        <dbReference type="EMBL" id="XCG64194.1"/>
    </source>
</evidence>
<feature type="region of interest" description="Disordered" evidence="1">
    <location>
        <begin position="632"/>
        <end position="763"/>
    </location>
</feature>
<evidence type="ECO:0000259" key="3">
    <source>
        <dbReference type="Pfam" id="PF00350"/>
    </source>
</evidence>
<name>A0AAU8DTL1_9ACTN</name>
<evidence type="ECO:0000256" key="2">
    <source>
        <dbReference type="SAM" id="Phobius"/>
    </source>
</evidence>
<feature type="transmembrane region" description="Helical" evidence="2">
    <location>
        <begin position="485"/>
        <end position="507"/>
    </location>
</feature>
<keyword evidence="2" id="KW-0472">Membrane</keyword>
<dbReference type="Gene3D" id="3.40.50.300">
    <property type="entry name" value="P-loop containing nucleotide triphosphate hydrolases"/>
    <property type="match status" value="1"/>
</dbReference>
<evidence type="ECO:0000256" key="1">
    <source>
        <dbReference type="SAM" id="MobiDB-lite"/>
    </source>
</evidence>
<dbReference type="SUPFAM" id="SSF52540">
    <property type="entry name" value="P-loop containing nucleoside triphosphate hydrolases"/>
    <property type="match status" value="1"/>
</dbReference>
<dbReference type="EMBL" id="CP159218">
    <property type="protein sequence ID" value="XCG64194.1"/>
    <property type="molecule type" value="Genomic_DNA"/>
</dbReference>
<dbReference type="RefSeq" id="WP_353649807.1">
    <property type="nucleotide sequence ID" value="NZ_CP159218.1"/>
</dbReference>
<feature type="compositionally biased region" description="Basic and acidic residues" evidence="1">
    <location>
        <begin position="732"/>
        <end position="741"/>
    </location>
</feature>
<organism evidence="4">
    <name type="scientific">Nakamurella sp. A5-74</name>
    <dbReference type="NCBI Taxonomy" id="3158264"/>
    <lineage>
        <taxon>Bacteria</taxon>
        <taxon>Bacillati</taxon>
        <taxon>Actinomycetota</taxon>
        <taxon>Actinomycetes</taxon>
        <taxon>Nakamurellales</taxon>
        <taxon>Nakamurellaceae</taxon>
        <taxon>Nakamurella</taxon>
    </lineage>
</organism>
<dbReference type="AlphaFoldDB" id="A0AAU8DTL1"/>